<evidence type="ECO:0000259" key="1">
    <source>
        <dbReference type="Pfam" id="PF08241"/>
    </source>
</evidence>
<keyword evidence="2" id="KW-0808">Transferase</keyword>
<dbReference type="Pfam" id="PF08241">
    <property type="entry name" value="Methyltransf_11"/>
    <property type="match status" value="1"/>
</dbReference>
<dbReference type="GO" id="GO:0008757">
    <property type="term" value="F:S-adenosylmethionine-dependent methyltransferase activity"/>
    <property type="evidence" value="ECO:0007669"/>
    <property type="project" value="InterPro"/>
</dbReference>
<dbReference type="Gene3D" id="3.40.50.150">
    <property type="entry name" value="Vaccinia Virus protein VP39"/>
    <property type="match status" value="1"/>
</dbReference>
<evidence type="ECO:0000313" key="3">
    <source>
        <dbReference type="Proteomes" id="UP000248326"/>
    </source>
</evidence>
<name>A0A318S8R2_9DEIO</name>
<gene>
    <name evidence="2" type="ORF">DES52_105143</name>
</gene>
<proteinExistence type="predicted"/>
<dbReference type="GO" id="GO:0032259">
    <property type="term" value="P:methylation"/>
    <property type="evidence" value="ECO:0007669"/>
    <property type="project" value="UniProtKB-KW"/>
</dbReference>
<accession>A0A318S8R2</accession>
<dbReference type="EMBL" id="QJSX01000005">
    <property type="protein sequence ID" value="PYE54505.1"/>
    <property type="molecule type" value="Genomic_DNA"/>
</dbReference>
<dbReference type="OrthoDB" id="69144at2"/>
<dbReference type="InterPro" id="IPR029063">
    <property type="entry name" value="SAM-dependent_MTases_sf"/>
</dbReference>
<dbReference type="RefSeq" id="WP_110886280.1">
    <property type="nucleotide sequence ID" value="NZ_QJSX01000005.1"/>
</dbReference>
<feature type="domain" description="Methyltransferase type 11" evidence="1">
    <location>
        <begin position="76"/>
        <end position="168"/>
    </location>
</feature>
<dbReference type="CDD" id="cd02440">
    <property type="entry name" value="AdoMet_MTases"/>
    <property type="match status" value="1"/>
</dbReference>
<dbReference type="SUPFAM" id="SSF53335">
    <property type="entry name" value="S-adenosyl-L-methionine-dependent methyltransferases"/>
    <property type="match status" value="1"/>
</dbReference>
<dbReference type="AlphaFoldDB" id="A0A318S8R2"/>
<keyword evidence="3" id="KW-1185">Reference proteome</keyword>
<dbReference type="Proteomes" id="UP000248326">
    <property type="component" value="Unassembled WGS sequence"/>
</dbReference>
<reference evidence="2 3" key="1">
    <citation type="submission" date="2018-06" db="EMBL/GenBank/DDBJ databases">
        <title>Genomic Encyclopedia of Type Strains, Phase IV (KMG-IV): sequencing the most valuable type-strain genomes for metagenomic binning, comparative biology and taxonomic classification.</title>
        <authorList>
            <person name="Goeker M."/>
        </authorList>
    </citation>
    <scope>NUCLEOTIDE SEQUENCE [LARGE SCALE GENOMIC DNA]</scope>
    <source>
        <strain evidence="2 3">DSM 18048</strain>
    </source>
</reference>
<dbReference type="PANTHER" id="PTHR42912:SF80">
    <property type="entry name" value="METHYLTRANSFERASE DOMAIN-CONTAINING PROTEIN"/>
    <property type="match status" value="1"/>
</dbReference>
<keyword evidence="2" id="KW-0830">Ubiquinone</keyword>
<comment type="caution">
    <text evidence="2">The sequence shown here is derived from an EMBL/GenBank/DDBJ whole genome shotgun (WGS) entry which is preliminary data.</text>
</comment>
<dbReference type="InterPro" id="IPR013216">
    <property type="entry name" value="Methyltransf_11"/>
</dbReference>
<dbReference type="PANTHER" id="PTHR42912">
    <property type="entry name" value="METHYLTRANSFERASE"/>
    <property type="match status" value="1"/>
</dbReference>
<protein>
    <submittedName>
        <fullName evidence="2">2-polyprenyl-6-hydroxyphenyl methylase/3-demethylubiquinone-9 3-methyltransferase</fullName>
    </submittedName>
</protein>
<evidence type="ECO:0000313" key="2">
    <source>
        <dbReference type="EMBL" id="PYE54505.1"/>
    </source>
</evidence>
<sequence>MRTGELSKEQVKRTPRNESVFLTTAQRSNFSPLTALGYHAWRARSLGLLSGTTLPLEREARLFLAHAKPRPGERWLDVGTSTGFYAGVLASAECDVLAIDISPAMLRAASARVRNDAIEWGLLNVEDSGLPSESFDGITVGATLGETARPLLALAEMERLLKPGGRLWTMYVARTGGEVQTLLSHFGGATFPDRAQVAAALPACSLQTALEFGPVVFELYGKRT</sequence>
<dbReference type="InterPro" id="IPR050508">
    <property type="entry name" value="Methyltransf_Superfamily"/>
</dbReference>
<keyword evidence="2" id="KW-0489">Methyltransferase</keyword>
<organism evidence="2 3">
    <name type="scientific">Deinococcus yavapaiensis KR-236</name>
    <dbReference type="NCBI Taxonomy" id="694435"/>
    <lineage>
        <taxon>Bacteria</taxon>
        <taxon>Thermotogati</taxon>
        <taxon>Deinococcota</taxon>
        <taxon>Deinococci</taxon>
        <taxon>Deinococcales</taxon>
        <taxon>Deinococcaceae</taxon>
        <taxon>Deinococcus</taxon>
    </lineage>
</organism>